<gene>
    <name evidence="9" type="primary">MED11</name>
</gene>
<dbReference type="FunFam" id="1.10.287.3490:FF:000001">
    <property type="entry name" value="Mediator of RNA polymerase II transcription subunit 11"/>
    <property type="match status" value="1"/>
</dbReference>
<dbReference type="Gene3D" id="1.10.287.3490">
    <property type="match status" value="1"/>
</dbReference>
<keyword evidence="6 9" id="KW-0804">Transcription</keyword>
<keyword evidence="7 9" id="KW-0539">Nucleus</keyword>
<evidence type="ECO:0000256" key="2">
    <source>
        <dbReference type="ARBA" id="ARBA00008186"/>
    </source>
</evidence>
<dbReference type="OMA" id="WHRIQHV"/>
<dbReference type="Pfam" id="PF10280">
    <property type="entry name" value="Med11"/>
    <property type="match status" value="1"/>
</dbReference>
<keyword evidence="4 9" id="KW-0805">Transcription regulation</keyword>
<comment type="similarity">
    <text evidence="2 9">Belongs to the Mediator complex subunit 11 family.</text>
</comment>
<evidence type="ECO:0000256" key="8">
    <source>
        <dbReference type="ARBA" id="ARBA00032011"/>
    </source>
</evidence>
<dbReference type="EnsemblMetazoa" id="XM_030982066">
    <property type="protein sequence ID" value="XP_030837926"/>
    <property type="gene ID" value="LOC105436564"/>
</dbReference>
<proteinExistence type="inferred from homology"/>
<dbReference type="PANTHER" id="PTHR22890">
    <property type="entry name" value="MEDIATOR OF RNA POLYMERASE II TRANSCRIPTION SUBUNIT 11"/>
    <property type="match status" value="1"/>
</dbReference>
<evidence type="ECO:0000256" key="3">
    <source>
        <dbReference type="ARBA" id="ARBA00019621"/>
    </source>
</evidence>
<keyword evidence="5 9" id="KW-0010">Activator</keyword>
<keyword evidence="11" id="KW-1185">Reference proteome</keyword>
<evidence type="ECO:0000256" key="6">
    <source>
        <dbReference type="ARBA" id="ARBA00023163"/>
    </source>
</evidence>
<evidence type="ECO:0000256" key="9">
    <source>
        <dbReference type="RuleBase" id="RU364147"/>
    </source>
</evidence>
<evidence type="ECO:0000313" key="11">
    <source>
        <dbReference type="Proteomes" id="UP000007110"/>
    </source>
</evidence>
<reference evidence="11" key="1">
    <citation type="submission" date="2015-02" db="EMBL/GenBank/DDBJ databases">
        <title>Genome sequencing for Strongylocentrotus purpuratus.</title>
        <authorList>
            <person name="Murali S."/>
            <person name="Liu Y."/>
            <person name="Vee V."/>
            <person name="English A."/>
            <person name="Wang M."/>
            <person name="Skinner E."/>
            <person name="Han Y."/>
            <person name="Muzny D.M."/>
            <person name="Worley K.C."/>
            <person name="Gibbs R.A."/>
        </authorList>
    </citation>
    <scope>NUCLEOTIDE SEQUENCE</scope>
</reference>
<dbReference type="EnsemblMetazoa" id="XM_030982040">
    <property type="protein sequence ID" value="XP_030837900"/>
    <property type="gene ID" value="LOC587139"/>
</dbReference>
<reference evidence="10" key="2">
    <citation type="submission" date="2021-01" db="UniProtKB">
        <authorList>
            <consortium name="EnsemblMetazoa"/>
        </authorList>
    </citation>
    <scope>IDENTIFICATION</scope>
</reference>
<dbReference type="FunCoup" id="A0A7M7NQ44">
    <property type="interactions" value="1303"/>
</dbReference>
<dbReference type="GO" id="GO:0016592">
    <property type="term" value="C:mediator complex"/>
    <property type="evidence" value="ECO:0000318"/>
    <property type="project" value="GO_Central"/>
</dbReference>
<evidence type="ECO:0000313" key="10">
    <source>
        <dbReference type="EnsemblMetazoa" id="XP_030837900"/>
    </source>
</evidence>
<accession>A0A7M7NQ44</accession>
<dbReference type="OrthoDB" id="5418434at2759"/>
<comment type="subcellular location">
    <subcellularLocation>
        <location evidence="1 9">Nucleus</location>
    </subcellularLocation>
</comment>
<dbReference type="InParanoid" id="A0A7M7NQ44"/>
<dbReference type="AlphaFoldDB" id="A0A7M7NQ44"/>
<dbReference type="GO" id="GO:0006357">
    <property type="term" value="P:regulation of transcription by RNA polymerase II"/>
    <property type="evidence" value="ECO:0007669"/>
    <property type="project" value="InterPro"/>
</dbReference>
<dbReference type="InterPro" id="IPR019404">
    <property type="entry name" value="Mediator_Med11"/>
</dbReference>
<name>A0A7M7NQ44_STRPU</name>
<evidence type="ECO:0000256" key="7">
    <source>
        <dbReference type="ARBA" id="ARBA00023242"/>
    </source>
</evidence>
<organism evidence="10 11">
    <name type="scientific">Strongylocentrotus purpuratus</name>
    <name type="common">Purple sea urchin</name>
    <dbReference type="NCBI Taxonomy" id="7668"/>
    <lineage>
        <taxon>Eukaryota</taxon>
        <taxon>Metazoa</taxon>
        <taxon>Echinodermata</taxon>
        <taxon>Eleutherozoa</taxon>
        <taxon>Echinozoa</taxon>
        <taxon>Echinoidea</taxon>
        <taxon>Euechinoidea</taxon>
        <taxon>Echinacea</taxon>
        <taxon>Camarodonta</taxon>
        <taxon>Echinidea</taxon>
        <taxon>Strongylocentrotidae</taxon>
        <taxon>Strongylocentrotus</taxon>
    </lineage>
</organism>
<dbReference type="GO" id="GO:0003712">
    <property type="term" value="F:transcription coregulator activity"/>
    <property type="evidence" value="ECO:0007669"/>
    <property type="project" value="InterPro"/>
</dbReference>
<sequence length="112" mass="12637">MSSGFEDRLKQLESIETDIALVVQHAGKVILELSKDRPVEKQIDSNTKTFAKTLEAVEKRLMEQINYLSQVSTGQPHEGSSYSAQKEAQMAIHRLEHAKTKLTEIKKTLTVQ</sequence>
<evidence type="ECO:0000256" key="4">
    <source>
        <dbReference type="ARBA" id="ARBA00023015"/>
    </source>
</evidence>
<protein>
    <recommendedName>
        <fullName evidence="3 9">Mediator of RNA polymerase II transcription subunit 11</fullName>
    </recommendedName>
    <alternativeName>
        <fullName evidence="8 9">Mediator complex subunit 11</fullName>
    </alternativeName>
</protein>
<dbReference type="Proteomes" id="UP000007110">
    <property type="component" value="Unassembled WGS sequence"/>
</dbReference>
<comment type="function">
    <text evidence="9">Component of the Mediator complex, a coactivator involved in the regulated transcription of nearly all RNA polymerase II-dependent genes. Mediator functions as a bridge to convey information from gene-specific regulatory proteins to the basal RNA polymerase II transcription machinery. Mediator is recruited to promoters by direct interactions with regulatory proteins and serves as a scaffold for the assembly of a functional pre-initiation complex with RNA polymerase II and the general transcription factors.</text>
</comment>
<evidence type="ECO:0000256" key="1">
    <source>
        <dbReference type="ARBA" id="ARBA00004123"/>
    </source>
</evidence>
<evidence type="ECO:0000256" key="5">
    <source>
        <dbReference type="ARBA" id="ARBA00023159"/>
    </source>
</evidence>
<comment type="subunit">
    <text evidence="9">Component of the Mediator complex.</text>
</comment>